<dbReference type="GO" id="GO:0000166">
    <property type="term" value="F:nucleotide binding"/>
    <property type="evidence" value="ECO:0007669"/>
    <property type="project" value="UniProtKB-KW"/>
</dbReference>
<dbReference type="PANTHER" id="PTHR11575">
    <property type="entry name" value="5'-NUCLEOTIDASE-RELATED"/>
    <property type="match status" value="1"/>
</dbReference>
<dbReference type="GO" id="GO:0046872">
    <property type="term" value="F:metal ion binding"/>
    <property type="evidence" value="ECO:0007669"/>
    <property type="project" value="UniProtKB-KW"/>
</dbReference>
<dbReference type="GO" id="GO:0008254">
    <property type="term" value="F:3'-nucleotidase activity"/>
    <property type="evidence" value="ECO:0007669"/>
    <property type="project" value="UniProtKB-EC"/>
</dbReference>
<keyword evidence="7" id="KW-0732">Signal</keyword>
<dbReference type="InterPro" id="IPR004843">
    <property type="entry name" value="Calcineurin-like_PHP"/>
</dbReference>
<name>A0A8J7WD84_9RHOB</name>
<feature type="domain" description="Calcineurin-like phosphoesterase" evidence="13">
    <location>
        <begin position="18"/>
        <end position="257"/>
    </location>
</feature>
<dbReference type="AlphaFoldDB" id="A0A8J7WD84"/>
<evidence type="ECO:0000256" key="8">
    <source>
        <dbReference type="ARBA" id="ARBA00022741"/>
    </source>
</evidence>
<comment type="subcellular location">
    <subcellularLocation>
        <location evidence="4">Cell envelope</location>
    </subcellularLocation>
</comment>
<dbReference type="InterPro" id="IPR041827">
    <property type="entry name" value="CpdB_N"/>
</dbReference>
<evidence type="ECO:0000256" key="2">
    <source>
        <dbReference type="ARBA" id="ARBA00001730"/>
    </source>
</evidence>
<comment type="similarity">
    <text evidence="5 11">Belongs to the 5'-nucleotidase family.</text>
</comment>
<keyword evidence="9 11" id="KW-0378">Hydrolase</keyword>
<evidence type="ECO:0000256" key="4">
    <source>
        <dbReference type="ARBA" id="ARBA00004196"/>
    </source>
</evidence>
<proteinExistence type="inferred from homology"/>
<comment type="caution">
    <text evidence="15">The sequence shown here is derived from an EMBL/GenBank/DDBJ whole genome shotgun (WGS) entry which is preliminary data.</text>
</comment>
<comment type="catalytic activity">
    <reaction evidence="2">
        <text>a nucleoside 2',3'-cyclic phosphate + H2O = a nucleoside 3'-phosphate + H(+)</text>
        <dbReference type="Rhea" id="RHEA:19621"/>
        <dbReference type="ChEBI" id="CHEBI:15377"/>
        <dbReference type="ChEBI" id="CHEBI:15378"/>
        <dbReference type="ChEBI" id="CHEBI:66949"/>
        <dbReference type="ChEBI" id="CHEBI:66954"/>
        <dbReference type="EC" id="3.1.4.16"/>
    </reaction>
</comment>
<comment type="cofactor">
    <cofactor evidence="3">
        <name>a divalent metal cation</name>
        <dbReference type="ChEBI" id="CHEBI:60240"/>
    </cofactor>
</comment>
<dbReference type="Gene3D" id="3.60.21.10">
    <property type="match status" value="1"/>
</dbReference>
<keyword evidence="10" id="KW-0511">Multifunctional enzyme</keyword>
<dbReference type="GO" id="GO:0008663">
    <property type="term" value="F:2',3'-cyclic-nucleotide 2'-phosphodiesterase activity"/>
    <property type="evidence" value="ECO:0007669"/>
    <property type="project" value="UniProtKB-EC"/>
</dbReference>
<dbReference type="InterPro" id="IPR006146">
    <property type="entry name" value="5'-Nucleotdase_CS"/>
</dbReference>
<gene>
    <name evidence="15" type="ORF">KB874_15290</name>
</gene>
<evidence type="ECO:0000259" key="14">
    <source>
        <dbReference type="Pfam" id="PF02872"/>
    </source>
</evidence>
<comment type="catalytic activity">
    <reaction evidence="1">
        <text>a ribonucleoside 3'-phosphate + H2O = a ribonucleoside + phosphate</text>
        <dbReference type="Rhea" id="RHEA:10144"/>
        <dbReference type="ChEBI" id="CHEBI:13197"/>
        <dbReference type="ChEBI" id="CHEBI:15377"/>
        <dbReference type="ChEBI" id="CHEBI:18254"/>
        <dbReference type="ChEBI" id="CHEBI:43474"/>
        <dbReference type="EC" id="3.1.3.6"/>
    </reaction>
</comment>
<feature type="region of interest" description="Disordered" evidence="12">
    <location>
        <begin position="611"/>
        <end position="633"/>
    </location>
</feature>
<keyword evidence="16" id="KW-1185">Reference proteome</keyword>
<dbReference type="NCBIfam" id="NF006938">
    <property type="entry name" value="PRK09420.1"/>
    <property type="match status" value="1"/>
</dbReference>
<keyword evidence="8 11" id="KW-0547">Nucleotide-binding</keyword>
<dbReference type="CDD" id="cd07410">
    <property type="entry name" value="MPP_CpdB_N"/>
    <property type="match status" value="1"/>
</dbReference>
<dbReference type="Pfam" id="PF00149">
    <property type="entry name" value="Metallophos"/>
    <property type="match status" value="1"/>
</dbReference>
<evidence type="ECO:0000256" key="6">
    <source>
        <dbReference type="ARBA" id="ARBA00022723"/>
    </source>
</evidence>
<accession>A0A8J7WD84</accession>
<evidence type="ECO:0000256" key="7">
    <source>
        <dbReference type="ARBA" id="ARBA00022729"/>
    </source>
</evidence>
<feature type="compositionally biased region" description="Basic and acidic residues" evidence="12">
    <location>
        <begin position="611"/>
        <end position="621"/>
    </location>
</feature>
<evidence type="ECO:0000256" key="5">
    <source>
        <dbReference type="ARBA" id="ARBA00006654"/>
    </source>
</evidence>
<evidence type="ECO:0000313" key="15">
    <source>
        <dbReference type="EMBL" id="MBS0125452.1"/>
    </source>
</evidence>
<sequence length="633" mass="68438">MRQTDFPQEQLAGSTLRLRLLATSDLHAAIRAYDYFGDRPAEGGGLTRLATLIRAARAEAEVGNTLLFDNGDLLQGNLPGDYTAQAAPTLNPIVEALNALDTDAATLGNHDFNFGLDYLEGALQSAAYPVVCANIVRRRGPTPDLDTPFVPPFALLRRRMRDETGALHDLCIGVLGLIPPQTVTWEGGKLDGALDSRDVLEAARAHLPRLRAAGADVVVVLAHGGLGLDHRAEGPENACLALARMGGIDALVMGHVHGVFPETTPPRTARHPEVDPGLGTVAGIPAVMPGMQGSHLGVIDLRLAHDPRTGRWRVTGSRAEARPVAARDGTGAIRPLVAEDPAIETLTRPLHEATLDHMRQTVTRTARPLVSYFTMIGCDPALETVTGAMRSFLREHLRGTEFEMLPVLAAAAPMKAGELGGPDHFTDVPAGAVALRDLSDLYPFPDRLHALVLTGADLRAWLEVTASAYNRVRPGSRDAELLDGRIPGYARDTIDGLNYRIDLSRPHGHHRDGRVLDLTCNSRPVQDNDRFVMAVNNHRASGGRSLPGTGPGRSVMRFATPIPEIVRAYLDSDPPPARHPPWGFAPLRDTTVLFRTGPGAERHLDLLRGRRVEPRGTDPEGFRLYSLNLDDRP</sequence>
<dbReference type="Proteomes" id="UP000681356">
    <property type="component" value="Unassembled WGS sequence"/>
</dbReference>
<dbReference type="Pfam" id="PF02872">
    <property type="entry name" value="5_nucleotid_C"/>
    <property type="match status" value="1"/>
</dbReference>
<dbReference type="PANTHER" id="PTHR11575:SF6">
    <property type="entry name" value="2',3'-CYCLIC-NUCLEOTIDE 2'-PHOSPHODIESTERASE_3'-NUCLEOTIDASE"/>
    <property type="match status" value="1"/>
</dbReference>
<dbReference type="PRINTS" id="PR01607">
    <property type="entry name" value="APYRASEFAMLY"/>
</dbReference>
<evidence type="ECO:0000256" key="10">
    <source>
        <dbReference type="ARBA" id="ARBA00023268"/>
    </source>
</evidence>
<dbReference type="InterPro" id="IPR029052">
    <property type="entry name" value="Metallo-depent_PP-like"/>
</dbReference>
<evidence type="ECO:0000256" key="12">
    <source>
        <dbReference type="SAM" id="MobiDB-lite"/>
    </source>
</evidence>
<organism evidence="15 16">
    <name type="scientific">Thetidibacter halocola</name>
    <dbReference type="NCBI Taxonomy" id="2827239"/>
    <lineage>
        <taxon>Bacteria</taxon>
        <taxon>Pseudomonadati</taxon>
        <taxon>Pseudomonadota</taxon>
        <taxon>Alphaproteobacteria</taxon>
        <taxon>Rhodobacterales</taxon>
        <taxon>Roseobacteraceae</taxon>
        <taxon>Thetidibacter</taxon>
    </lineage>
</organism>
<dbReference type="InterPro" id="IPR006179">
    <property type="entry name" value="5_nucleotidase/apyrase"/>
</dbReference>
<evidence type="ECO:0000256" key="1">
    <source>
        <dbReference type="ARBA" id="ARBA00000527"/>
    </source>
</evidence>
<evidence type="ECO:0000259" key="13">
    <source>
        <dbReference type="Pfam" id="PF00149"/>
    </source>
</evidence>
<dbReference type="SUPFAM" id="SSF55816">
    <property type="entry name" value="5'-nucleotidase (syn. UDP-sugar hydrolase), C-terminal domain"/>
    <property type="match status" value="1"/>
</dbReference>
<dbReference type="GO" id="GO:0030288">
    <property type="term" value="C:outer membrane-bounded periplasmic space"/>
    <property type="evidence" value="ECO:0007669"/>
    <property type="project" value="TreeGrafter"/>
</dbReference>
<dbReference type="EMBL" id="JAGTUU010000006">
    <property type="protein sequence ID" value="MBS0125452.1"/>
    <property type="molecule type" value="Genomic_DNA"/>
</dbReference>
<reference evidence="15" key="1">
    <citation type="submission" date="2021-04" db="EMBL/GenBank/DDBJ databases">
        <authorList>
            <person name="Yoon J."/>
        </authorList>
    </citation>
    <scope>NUCLEOTIDE SEQUENCE</scope>
    <source>
        <strain evidence="15">KMU-90</strain>
    </source>
</reference>
<dbReference type="SUPFAM" id="SSF56300">
    <property type="entry name" value="Metallo-dependent phosphatases"/>
    <property type="match status" value="1"/>
</dbReference>
<protein>
    <submittedName>
        <fullName evidence="15">Bifunctional 2',3'-cyclic-nucleotide 2'-phosphodiesterase/3'-nucleotidase</fullName>
    </submittedName>
</protein>
<keyword evidence="6" id="KW-0479">Metal-binding</keyword>
<dbReference type="Gene3D" id="3.90.780.10">
    <property type="entry name" value="5'-Nucleotidase, C-terminal domain"/>
    <property type="match status" value="1"/>
</dbReference>
<dbReference type="InterPro" id="IPR036907">
    <property type="entry name" value="5'-Nucleotdase_C_sf"/>
</dbReference>
<dbReference type="InterPro" id="IPR008334">
    <property type="entry name" value="5'-Nucleotdase_C"/>
</dbReference>
<feature type="domain" description="5'-Nucleotidase C-terminal" evidence="14">
    <location>
        <begin position="426"/>
        <end position="545"/>
    </location>
</feature>
<evidence type="ECO:0000256" key="9">
    <source>
        <dbReference type="ARBA" id="ARBA00022801"/>
    </source>
</evidence>
<evidence type="ECO:0000313" key="16">
    <source>
        <dbReference type="Proteomes" id="UP000681356"/>
    </source>
</evidence>
<dbReference type="PROSITE" id="PS00785">
    <property type="entry name" value="5_NUCLEOTIDASE_1"/>
    <property type="match status" value="1"/>
</dbReference>
<dbReference type="RefSeq" id="WP_212537421.1">
    <property type="nucleotide sequence ID" value="NZ_JAGTUU010000006.1"/>
</dbReference>
<dbReference type="GO" id="GO:0009166">
    <property type="term" value="P:nucleotide catabolic process"/>
    <property type="evidence" value="ECO:0007669"/>
    <property type="project" value="InterPro"/>
</dbReference>
<evidence type="ECO:0000256" key="3">
    <source>
        <dbReference type="ARBA" id="ARBA00001968"/>
    </source>
</evidence>
<evidence type="ECO:0000256" key="11">
    <source>
        <dbReference type="RuleBase" id="RU362119"/>
    </source>
</evidence>